<comment type="caution">
    <text evidence="8">The sequence shown here is derived from an EMBL/GenBank/DDBJ whole genome shotgun (WGS) entry which is preliminary data.</text>
</comment>
<protein>
    <recommendedName>
        <fullName evidence="6">Transport permease protein</fullName>
    </recommendedName>
</protein>
<feature type="transmembrane region" description="Helical" evidence="6">
    <location>
        <begin position="141"/>
        <end position="165"/>
    </location>
</feature>
<gene>
    <name evidence="8" type="ORF">ACFOY2_48370</name>
</gene>
<dbReference type="Pfam" id="PF01061">
    <property type="entry name" value="ABC2_membrane"/>
    <property type="match status" value="1"/>
</dbReference>
<dbReference type="Proteomes" id="UP001595851">
    <property type="component" value="Unassembled WGS sequence"/>
</dbReference>
<evidence type="ECO:0000256" key="4">
    <source>
        <dbReference type="ARBA" id="ARBA00023136"/>
    </source>
</evidence>
<organism evidence="8 9">
    <name type="scientific">Nonomuraea purpurea</name>
    <dbReference type="NCBI Taxonomy" id="1849276"/>
    <lineage>
        <taxon>Bacteria</taxon>
        <taxon>Bacillati</taxon>
        <taxon>Actinomycetota</taxon>
        <taxon>Actinomycetes</taxon>
        <taxon>Streptosporangiales</taxon>
        <taxon>Streptosporangiaceae</taxon>
        <taxon>Nonomuraea</taxon>
    </lineage>
</organism>
<dbReference type="InterPro" id="IPR051784">
    <property type="entry name" value="Nod_factor_ABC_transporter"/>
</dbReference>
<feature type="domain" description="ABC transmembrane type-2" evidence="7">
    <location>
        <begin position="23"/>
        <end position="249"/>
    </location>
</feature>
<keyword evidence="6" id="KW-1003">Cell membrane</keyword>
<feature type="transmembrane region" description="Helical" evidence="6">
    <location>
        <begin position="104"/>
        <end position="129"/>
    </location>
</feature>
<reference evidence="9" key="1">
    <citation type="journal article" date="2019" name="Int. J. Syst. Evol. Microbiol.">
        <title>The Global Catalogue of Microorganisms (GCM) 10K type strain sequencing project: providing services to taxonomists for standard genome sequencing and annotation.</title>
        <authorList>
            <consortium name="The Broad Institute Genomics Platform"/>
            <consortium name="The Broad Institute Genome Sequencing Center for Infectious Disease"/>
            <person name="Wu L."/>
            <person name="Ma J."/>
        </authorList>
    </citation>
    <scope>NUCLEOTIDE SEQUENCE [LARGE SCALE GENOMIC DNA]</scope>
    <source>
        <strain evidence="9">TBRC 1276</strain>
    </source>
</reference>
<comment type="subcellular location">
    <subcellularLocation>
        <location evidence="6">Cell membrane</location>
        <topology evidence="6">Multi-pass membrane protein</topology>
    </subcellularLocation>
    <subcellularLocation>
        <location evidence="1">Membrane</location>
        <topology evidence="1">Multi-pass membrane protein</topology>
    </subcellularLocation>
</comment>
<evidence type="ECO:0000256" key="5">
    <source>
        <dbReference type="ARBA" id="ARBA00023251"/>
    </source>
</evidence>
<keyword evidence="6" id="KW-0813">Transport</keyword>
<dbReference type="PANTHER" id="PTHR43229:SF2">
    <property type="entry name" value="NODULATION PROTEIN J"/>
    <property type="match status" value="1"/>
</dbReference>
<keyword evidence="4 6" id="KW-0472">Membrane</keyword>
<evidence type="ECO:0000256" key="1">
    <source>
        <dbReference type="ARBA" id="ARBA00004141"/>
    </source>
</evidence>
<accession>A0ABV8GSA4</accession>
<dbReference type="PROSITE" id="PS51012">
    <property type="entry name" value="ABC_TM2"/>
    <property type="match status" value="1"/>
</dbReference>
<sequence length="252" mass="26820">MRAVTDSATMLRRQVKHIWRYPSLILTFAGVPVVFLLLFVYVFGGTMGVGIGGDRAAYAGYLTPGIMITTIAGAAQGTAISVATDMAEGIIARFKTMAIARVSVLTGHVLGAMVQTFIAIAMVTVAAMLIGFRPSASALDWLGVVGVLAMFTFAITWLSVALALVSKNVTTASNLPMPLMILPFLGSGFVPTESMPAGLRWFAEHQPFTSVIETLRALLTGRPAGSSFVEAAVWSAVIALAGYLWARRLYNR</sequence>
<dbReference type="PIRSF" id="PIRSF006648">
    <property type="entry name" value="DrrB"/>
    <property type="match status" value="1"/>
</dbReference>
<dbReference type="InterPro" id="IPR047817">
    <property type="entry name" value="ABC2_TM_bact-type"/>
</dbReference>
<keyword evidence="9" id="KW-1185">Reference proteome</keyword>
<name>A0ABV8GSA4_9ACTN</name>
<dbReference type="PANTHER" id="PTHR43229">
    <property type="entry name" value="NODULATION PROTEIN J"/>
    <property type="match status" value="1"/>
</dbReference>
<keyword evidence="3 6" id="KW-1133">Transmembrane helix</keyword>
<evidence type="ECO:0000313" key="8">
    <source>
        <dbReference type="EMBL" id="MFC4015104.1"/>
    </source>
</evidence>
<evidence type="ECO:0000313" key="9">
    <source>
        <dbReference type="Proteomes" id="UP001595851"/>
    </source>
</evidence>
<keyword evidence="2 6" id="KW-0812">Transmembrane</keyword>
<feature type="transmembrane region" description="Helical" evidence="6">
    <location>
        <begin position="21"/>
        <end position="44"/>
    </location>
</feature>
<evidence type="ECO:0000259" key="7">
    <source>
        <dbReference type="PROSITE" id="PS51012"/>
    </source>
</evidence>
<comment type="similarity">
    <text evidence="6">Belongs to the ABC-2 integral membrane protein family.</text>
</comment>
<feature type="transmembrane region" description="Helical" evidence="6">
    <location>
        <begin position="172"/>
        <end position="190"/>
    </location>
</feature>
<feature type="transmembrane region" description="Helical" evidence="6">
    <location>
        <begin position="56"/>
        <end position="83"/>
    </location>
</feature>
<dbReference type="EMBL" id="JBHSBI010000040">
    <property type="protein sequence ID" value="MFC4015104.1"/>
    <property type="molecule type" value="Genomic_DNA"/>
</dbReference>
<evidence type="ECO:0000256" key="2">
    <source>
        <dbReference type="ARBA" id="ARBA00022692"/>
    </source>
</evidence>
<dbReference type="RefSeq" id="WP_379534924.1">
    <property type="nucleotide sequence ID" value="NZ_JBHSBI010000040.1"/>
</dbReference>
<dbReference type="InterPro" id="IPR000412">
    <property type="entry name" value="ABC_2_transport"/>
</dbReference>
<proteinExistence type="inferred from homology"/>
<feature type="transmembrane region" description="Helical" evidence="6">
    <location>
        <begin position="228"/>
        <end position="246"/>
    </location>
</feature>
<evidence type="ECO:0000256" key="6">
    <source>
        <dbReference type="RuleBase" id="RU361157"/>
    </source>
</evidence>
<keyword evidence="5" id="KW-0046">Antibiotic resistance</keyword>
<dbReference type="InterPro" id="IPR013525">
    <property type="entry name" value="ABC2_TM"/>
</dbReference>
<evidence type="ECO:0000256" key="3">
    <source>
        <dbReference type="ARBA" id="ARBA00022989"/>
    </source>
</evidence>